<dbReference type="PANTHER" id="PTHR32120:SF10">
    <property type="entry name" value="SMALL RIBOSOMAL SUBUNIT BIOGENESIS GTPASE RSGA"/>
    <property type="match status" value="1"/>
</dbReference>
<keyword evidence="1 10" id="KW-0963">Cytoplasm</keyword>
<comment type="cofactor">
    <cofactor evidence="10">
        <name>Zn(2+)</name>
        <dbReference type="ChEBI" id="CHEBI:29105"/>
    </cofactor>
    <text evidence="10">Binds 1 zinc ion per subunit.</text>
</comment>
<dbReference type="CDD" id="cd01854">
    <property type="entry name" value="YjeQ_EngC"/>
    <property type="match status" value="1"/>
</dbReference>
<evidence type="ECO:0000256" key="8">
    <source>
        <dbReference type="ARBA" id="ARBA00022884"/>
    </source>
</evidence>
<dbReference type="EC" id="3.6.1.-" evidence="10"/>
<dbReference type="SUPFAM" id="SSF52540">
    <property type="entry name" value="P-loop containing nucleoside triphosphate hydrolases"/>
    <property type="match status" value="1"/>
</dbReference>
<dbReference type="PROSITE" id="PS51721">
    <property type="entry name" value="G_CP"/>
    <property type="match status" value="1"/>
</dbReference>
<reference evidence="13 14" key="1">
    <citation type="submission" date="2019-12" db="EMBL/GenBank/DDBJ databases">
        <authorList>
            <person name="Feng G."/>
            <person name="Zhu H."/>
        </authorList>
    </citation>
    <scope>NUCLEOTIDE SEQUENCE [LARGE SCALE GENOMIC DNA]</scope>
    <source>
        <strain evidence="13 14">FGD1</strain>
    </source>
</reference>
<evidence type="ECO:0000256" key="6">
    <source>
        <dbReference type="ARBA" id="ARBA00022801"/>
    </source>
</evidence>
<feature type="binding site" evidence="10">
    <location>
        <begin position="79"/>
        <end position="82"/>
    </location>
    <ligand>
        <name>GTP</name>
        <dbReference type="ChEBI" id="CHEBI:37565"/>
    </ligand>
</feature>
<dbReference type="PANTHER" id="PTHR32120">
    <property type="entry name" value="SMALL RIBOSOMAL SUBUNIT BIOGENESIS GTPASE RSGA"/>
    <property type="match status" value="1"/>
</dbReference>
<evidence type="ECO:0000256" key="9">
    <source>
        <dbReference type="ARBA" id="ARBA00023134"/>
    </source>
</evidence>
<evidence type="ECO:0000256" key="3">
    <source>
        <dbReference type="ARBA" id="ARBA00022723"/>
    </source>
</evidence>
<dbReference type="GO" id="GO:0003924">
    <property type="term" value="F:GTPase activity"/>
    <property type="evidence" value="ECO:0007669"/>
    <property type="project" value="UniProtKB-UniRule"/>
</dbReference>
<feature type="domain" description="CP-type G" evidence="12">
    <location>
        <begin position="21"/>
        <end position="189"/>
    </location>
</feature>
<evidence type="ECO:0000256" key="4">
    <source>
        <dbReference type="ARBA" id="ARBA00022730"/>
    </source>
</evidence>
<evidence type="ECO:0000256" key="10">
    <source>
        <dbReference type="HAMAP-Rule" id="MF_01820"/>
    </source>
</evidence>
<keyword evidence="5 10" id="KW-0547">Nucleotide-binding</keyword>
<dbReference type="Pfam" id="PF03193">
    <property type="entry name" value="RsgA_GTPase"/>
    <property type="match status" value="1"/>
</dbReference>
<proteinExistence type="inferred from homology"/>
<evidence type="ECO:0000256" key="7">
    <source>
        <dbReference type="ARBA" id="ARBA00022833"/>
    </source>
</evidence>
<keyword evidence="8 10" id="KW-0694">RNA-binding</keyword>
<name>A0A7X4GJB6_9SPHN</name>
<feature type="domain" description="EngC GTPase" evidence="11">
    <location>
        <begin position="40"/>
        <end position="187"/>
    </location>
</feature>
<keyword evidence="3 10" id="KW-0479">Metal-binding</keyword>
<dbReference type="GO" id="GO:0005525">
    <property type="term" value="F:GTP binding"/>
    <property type="evidence" value="ECO:0007669"/>
    <property type="project" value="UniProtKB-UniRule"/>
</dbReference>
<protein>
    <recommendedName>
        <fullName evidence="10">Small ribosomal subunit biogenesis GTPase RsgA</fullName>
        <ecNumber evidence="10">3.6.1.-</ecNumber>
    </recommendedName>
</protein>
<comment type="subcellular location">
    <subcellularLocation>
        <location evidence="10">Cytoplasm</location>
    </subcellularLocation>
</comment>
<feature type="binding site" evidence="10">
    <location>
        <position position="219"/>
    </location>
    <ligand>
        <name>Zn(2+)</name>
        <dbReference type="ChEBI" id="CHEBI:29105"/>
    </ligand>
</feature>
<dbReference type="EMBL" id="WVTD01000014">
    <property type="protein sequence ID" value="MYL99319.1"/>
    <property type="molecule type" value="Genomic_DNA"/>
</dbReference>
<sequence length="272" mass="29767">MGDWLLIDPETHEPLRILERMNLFKRPAPGDDRRTQLIAANVDTLFIVTSCNQDFSVPRLERYLVLAREVGVRPVVVLTKIDLAEEAEEFARAARALQPGLEVELVNARDPASVSRLADCCGPGQTVALLGSSGVGKSTLVNTLRGSDTIATQEVREIDGKGRHTTTVREMHRLAGGGWLMDTPGMREFKIAEVDTGIAEVFDDIVALTRDCRFADCTHETEPGCAVQAALSDGTIDAGRLMRWQKLAAEDAINTIAAATRKSRMRKSGKKK</sequence>
<dbReference type="GO" id="GO:0019843">
    <property type="term" value="F:rRNA binding"/>
    <property type="evidence" value="ECO:0007669"/>
    <property type="project" value="UniProtKB-KW"/>
</dbReference>
<dbReference type="GO" id="GO:0046872">
    <property type="term" value="F:metal ion binding"/>
    <property type="evidence" value="ECO:0007669"/>
    <property type="project" value="UniProtKB-KW"/>
</dbReference>
<dbReference type="InterPro" id="IPR027417">
    <property type="entry name" value="P-loop_NTPase"/>
</dbReference>
<gene>
    <name evidence="10 13" type="primary">rsgA</name>
    <name evidence="13" type="ORF">GR702_16245</name>
</gene>
<comment type="function">
    <text evidence="10">One of several proteins that assist in the late maturation steps of the functional core of the 30S ribosomal subunit. Helps release RbfA from mature subunits. May play a role in the assembly of ribosomal proteins into the subunit. Circularly permuted GTPase that catalyzes slow GTP hydrolysis, GTPase activity is stimulated by the 30S ribosomal subunit.</text>
</comment>
<evidence type="ECO:0000256" key="5">
    <source>
        <dbReference type="ARBA" id="ARBA00022741"/>
    </source>
</evidence>
<evidence type="ECO:0000256" key="1">
    <source>
        <dbReference type="ARBA" id="ARBA00022490"/>
    </source>
</evidence>
<evidence type="ECO:0000259" key="12">
    <source>
        <dbReference type="PROSITE" id="PS51721"/>
    </source>
</evidence>
<dbReference type="GO" id="GO:0042274">
    <property type="term" value="P:ribosomal small subunit biogenesis"/>
    <property type="evidence" value="ECO:0007669"/>
    <property type="project" value="UniProtKB-UniRule"/>
</dbReference>
<evidence type="ECO:0000313" key="14">
    <source>
        <dbReference type="Proteomes" id="UP000465810"/>
    </source>
</evidence>
<feature type="binding site" evidence="10">
    <location>
        <position position="225"/>
    </location>
    <ligand>
        <name>Zn(2+)</name>
        <dbReference type="ChEBI" id="CHEBI:29105"/>
    </ligand>
</feature>
<evidence type="ECO:0000259" key="11">
    <source>
        <dbReference type="PROSITE" id="PS50936"/>
    </source>
</evidence>
<dbReference type="PROSITE" id="PS50936">
    <property type="entry name" value="ENGC_GTPASE"/>
    <property type="match status" value="1"/>
</dbReference>
<dbReference type="Gene3D" id="3.40.50.300">
    <property type="entry name" value="P-loop containing nucleotide triphosphate hydrolases"/>
    <property type="match status" value="1"/>
</dbReference>
<dbReference type="HAMAP" id="MF_01820">
    <property type="entry name" value="GTPase_RsgA"/>
    <property type="match status" value="1"/>
</dbReference>
<organism evidence="13 14">
    <name type="scientific">Novosphingobium silvae</name>
    <dbReference type="NCBI Taxonomy" id="2692619"/>
    <lineage>
        <taxon>Bacteria</taxon>
        <taxon>Pseudomonadati</taxon>
        <taxon>Pseudomonadota</taxon>
        <taxon>Alphaproteobacteria</taxon>
        <taxon>Sphingomonadales</taxon>
        <taxon>Sphingomonadaceae</taxon>
        <taxon>Novosphingobium</taxon>
    </lineage>
</organism>
<keyword evidence="6 10" id="KW-0378">Hydrolase</keyword>
<dbReference type="Gene3D" id="1.10.40.50">
    <property type="entry name" value="Probable gtpase engc, domain 3"/>
    <property type="match status" value="1"/>
</dbReference>
<dbReference type="GO" id="GO:0005737">
    <property type="term" value="C:cytoplasm"/>
    <property type="evidence" value="ECO:0007669"/>
    <property type="project" value="UniProtKB-SubCell"/>
</dbReference>
<dbReference type="InterPro" id="IPR010914">
    <property type="entry name" value="RsgA_GTPase_dom"/>
</dbReference>
<feature type="binding site" evidence="10">
    <location>
        <position position="212"/>
    </location>
    <ligand>
        <name>Zn(2+)</name>
        <dbReference type="ChEBI" id="CHEBI:29105"/>
    </ligand>
</feature>
<keyword evidence="4 10" id="KW-0699">rRNA-binding</keyword>
<keyword evidence="7 10" id="KW-0862">Zinc</keyword>
<accession>A0A7X4GJB6</accession>
<keyword evidence="14" id="KW-1185">Reference proteome</keyword>
<evidence type="ECO:0000313" key="13">
    <source>
        <dbReference type="EMBL" id="MYL99319.1"/>
    </source>
</evidence>
<dbReference type="InterPro" id="IPR004881">
    <property type="entry name" value="Ribosome_biogen_GTPase_RsgA"/>
</dbReference>
<dbReference type="AlphaFoldDB" id="A0A7X4GJB6"/>
<dbReference type="NCBIfam" id="TIGR00157">
    <property type="entry name" value="ribosome small subunit-dependent GTPase A"/>
    <property type="match status" value="1"/>
</dbReference>
<evidence type="ECO:0000256" key="2">
    <source>
        <dbReference type="ARBA" id="ARBA00022517"/>
    </source>
</evidence>
<feature type="binding site" evidence="10">
    <location>
        <position position="217"/>
    </location>
    <ligand>
        <name>Zn(2+)</name>
        <dbReference type="ChEBI" id="CHEBI:29105"/>
    </ligand>
</feature>
<comment type="subunit">
    <text evidence="10">Monomer. Associates with 30S ribosomal subunit, binds 16S rRNA.</text>
</comment>
<dbReference type="Proteomes" id="UP000465810">
    <property type="component" value="Unassembled WGS sequence"/>
</dbReference>
<keyword evidence="2 10" id="KW-0690">Ribosome biogenesis</keyword>
<feature type="binding site" evidence="10">
    <location>
        <begin position="131"/>
        <end position="139"/>
    </location>
    <ligand>
        <name>GTP</name>
        <dbReference type="ChEBI" id="CHEBI:37565"/>
    </ligand>
</feature>
<comment type="similarity">
    <text evidence="10">Belongs to the TRAFAC class YlqF/YawG GTPase family. RsgA subfamily.</text>
</comment>
<dbReference type="InterPro" id="IPR030378">
    <property type="entry name" value="G_CP_dom"/>
</dbReference>
<keyword evidence="9 10" id="KW-0342">GTP-binding</keyword>
<comment type="caution">
    <text evidence="13">The sequence shown here is derived from an EMBL/GenBank/DDBJ whole genome shotgun (WGS) entry which is preliminary data.</text>
</comment>